<dbReference type="InterPro" id="IPR009075">
    <property type="entry name" value="AcylCo_DH/oxidase_C"/>
</dbReference>
<dbReference type="GO" id="GO:0016491">
    <property type="term" value="F:oxidoreductase activity"/>
    <property type="evidence" value="ECO:0007669"/>
    <property type="project" value="UniProtKB-KW"/>
</dbReference>
<keyword evidence="9" id="KW-1185">Reference proteome</keyword>
<evidence type="ECO:0000256" key="2">
    <source>
        <dbReference type="ARBA" id="ARBA00009347"/>
    </source>
</evidence>
<comment type="similarity">
    <text evidence="2">Belongs to the acyl-CoA dehydrogenase family.</text>
</comment>
<dbReference type="InterPro" id="IPR036250">
    <property type="entry name" value="AcylCo_DH-like_C"/>
</dbReference>
<dbReference type="Pfam" id="PF00441">
    <property type="entry name" value="Acyl-CoA_dh_1"/>
    <property type="match status" value="1"/>
</dbReference>
<protein>
    <submittedName>
        <fullName evidence="8">Acyl-CoA dehydrogenase family protein</fullName>
        <ecNumber evidence="8">1.-.-.-</ecNumber>
    </submittedName>
</protein>
<keyword evidence="5 8" id="KW-0560">Oxidoreductase</keyword>
<name>A0ABU3PVI9_9ACTN</name>
<dbReference type="RefSeq" id="WP_315732723.1">
    <property type="nucleotide sequence ID" value="NZ_JAVYII010000004.1"/>
</dbReference>
<evidence type="ECO:0000256" key="1">
    <source>
        <dbReference type="ARBA" id="ARBA00001974"/>
    </source>
</evidence>
<feature type="domain" description="Acyl-CoA dehydrogenase/oxidase C-terminal" evidence="6">
    <location>
        <begin position="234"/>
        <end position="353"/>
    </location>
</feature>
<gene>
    <name evidence="8" type="ORF">RDV89_09295</name>
</gene>
<organism evidence="8 9">
    <name type="scientific">Nocardioides imazamoxiresistens</name>
    <dbReference type="NCBI Taxonomy" id="3231893"/>
    <lineage>
        <taxon>Bacteria</taxon>
        <taxon>Bacillati</taxon>
        <taxon>Actinomycetota</taxon>
        <taxon>Actinomycetes</taxon>
        <taxon>Propionibacteriales</taxon>
        <taxon>Nocardioidaceae</taxon>
        <taxon>Nocardioides</taxon>
    </lineage>
</organism>
<dbReference type="InterPro" id="IPR009100">
    <property type="entry name" value="AcylCoA_DH/oxidase_NM_dom_sf"/>
</dbReference>
<evidence type="ECO:0000259" key="7">
    <source>
        <dbReference type="Pfam" id="PF02771"/>
    </source>
</evidence>
<dbReference type="SUPFAM" id="SSF47203">
    <property type="entry name" value="Acyl-CoA dehydrogenase C-terminal domain-like"/>
    <property type="match status" value="1"/>
</dbReference>
<comment type="caution">
    <text evidence="8">The sequence shown here is derived from an EMBL/GenBank/DDBJ whole genome shotgun (WGS) entry which is preliminary data.</text>
</comment>
<dbReference type="Pfam" id="PF02771">
    <property type="entry name" value="Acyl-CoA_dh_N"/>
    <property type="match status" value="1"/>
</dbReference>
<dbReference type="Gene3D" id="1.20.140.10">
    <property type="entry name" value="Butyryl-CoA Dehydrogenase, subunit A, domain 3"/>
    <property type="match status" value="1"/>
</dbReference>
<dbReference type="EC" id="1.-.-.-" evidence="8"/>
<keyword evidence="4" id="KW-0274">FAD</keyword>
<evidence type="ECO:0000256" key="5">
    <source>
        <dbReference type="ARBA" id="ARBA00023002"/>
    </source>
</evidence>
<evidence type="ECO:0000313" key="9">
    <source>
        <dbReference type="Proteomes" id="UP001268542"/>
    </source>
</evidence>
<dbReference type="PANTHER" id="PTHR43884:SF20">
    <property type="entry name" value="ACYL-COA DEHYDROGENASE FADE28"/>
    <property type="match status" value="1"/>
</dbReference>
<dbReference type="PANTHER" id="PTHR43884">
    <property type="entry name" value="ACYL-COA DEHYDROGENASE"/>
    <property type="match status" value="1"/>
</dbReference>
<sequence>MTSTDPLPPLWPDSDPSVLAPVAEHEDLRAVVRGVLTKHADAEQVRAAAESGAGPTEVWRLLTSELDLVAIAVPEDRGGAGFGVRELVVVLEETGAALVVDPVLSSAVLGTRALVLAPADVSGGLLEAALTGEALLTVSLQSPGGLVLGSDGTVDGDLSRVLHGEHATHVVASAAGPDGPVLVAVDIRGAEVRPVQQVDPTRRLVDIGLAAAPATVLVDHRGHADAFGQLASLTALAVAAEHTGMVDRLLDMTVEYVGTRQQFGRPVGSFQAIKHRLADVLVARERCRSAVRYAAASYDLDPRAAAPAAEVAAVVAADAVVTTAHEAIQLHGGIGFTWEHPAHLYLRRALGDEGQFGGARDHRSRLAELLAL</sequence>
<dbReference type="InterPro" id="IPR013786">
    <property type="entry name" value="AcylCoA_DH/ox_N"/>
</dbReference>
<dbReference type="InterPro" id="IPR037069">
    <property type="entry name" value="AcylCoA_DH/ox_N_sf"/>
</dbReference>
<accession>A0ABU3PVI9</accession>
<dbReference type="EMBL" id="JAVYII010000004">
    <property type="protein sequence ID" value="MDT9593260.1"/>
    <property type="molecule type" value="Genomic_DNA"/>
</dbReference>
<comment type="cofactor">
    <cofactor evidence="1">
        <name>FAD</name>
        <dbReference type="ChEBI" id="CHEBI:57692"/>
    </cofactor>
</comment>
<evidence type="ECO:0000256" key="3">
    <source>
        <dbReference type="ARBA" id="ARBA00022630"/>
    </source>
</evidence>
<evidence type="ECO:0000256" key="4">
    <source>
        <dbReference type="ARBA" id="ARBA00022827"/>
    </source>
</evidence>
<dbReference type="Gene3D" id="1.10.540.10">
    <property type="entry name" value="Acyl-CoA dehydrogenase/oxidase, N-terminal domain"/>
    <property type="match status" value="1"/>
</dbReference>
<keyword evidence="3" id="KW-0285">Flavoprotein</keyword>
<proteinExistence type="inferred from homology"/>
<reference evidence="8 9" key="1">
    <citation type="submission" date="2023-08" db="EMBL/GenBank/DDBJ databases">
        <title>Nocardioides seae sp. nov., a bacterium isolated from a soil.</title>
        <authorList>
            <person name="Wang X."/>
        </authorList>
    </citation>
    <scope>NUCLEOTIDE SEQUENCE [LARGE SCALE GENOMIC DNA]</scope>
    <source>
        <strain evidence="8 9">YZH12</strain>
    </source>
</reference>
<feature type="domain" description="Acyl-CoA dehydrogenase/oxidase N-terminal" evidence="7">
    <location>
        <begin position="23"/>
        <end position="99"/>
    </location>
</feature>
<dbReference type="Proteomes" id="UP001268542">
    <property type="component" value="Unassembled WGS sequence"/>
</dbReference>
<evidence type="ECO:0000313" key="8">
    <source>
        <dbReference type="EMBL" id="MDT9593260.1"/>
    </source>
</evidence>
<dbReference type="SUPFAM" id="SSF56645">
    <property type="entry name" value="Acyl-CoA dehydrogenase NM domain-like"/>
    <property type="match status" value="1"/>
</dbReference>
<evidence type="ECO:0000259" key="6">
    <source>
        <dbReference type="Pfam" id="PF00441"/>
    </source>
</evidence>